<gene>
    <name evidence="8" type="ORF">SPARVUS_LOCUS12505724</name>
</gene>
<name>A0ABN9FP79_9NEOB</name>
<evidence type="ECO:0000256" key="6">
    <source>
        <dbReference type="ARBA" id="ARBA00037114"/>
    </source>
</evidence>
<keyword evidence="3 7" id="KW-0479">Metal-binding</keyword>
<dbReference type="EC" id="3.5.1.88" evidence="2 7"/>
<keyword evidence="9" id="KW-1185">Reference proteome</keyword>
<dbReference type="Pfam" id="PF01327">
    <property type="entry name" value="Pep_deformylase"/>
    <property type="match status" value="1"/>
</dbReference>
<protein>
    <recommendedName>
        <fullName evidence="2 7">Peptide deformylase</fullName>
        <ecNumber evidence="2 7">3.5.1.88</ecNumber>
    </recommendedName>
</protein>
<dbReference type="InterPro" id="IPR036821">
    <property type="entry name" value="Peptide_deformylase_sf"/>
</dbReference>
<comment type="similarity">
    <text evidence="1 7">Belongs to the polypeptide deformylase family.</text>
</comment>
<comment type="function">
    <text evidence="6 7">Removes the formyl group from the N-terminal Met of newly synthesized proteins.</text>
</comment>
<dbReference type="PANTHER" id="PTHR10458:SF2">
    <property type="entry name" value="PEPTIDE DEFORMYLASE, MITOCHONDRIAL"/>
    <property type="match status" value="1"/>
</dbReference>
<sequence>MEPAGCLVSCPDPRTVLSSVVCSRLNRSSSWTSGKKRSYWRYLKRSVLGTPAPPYKRVAQTGDPVLRGHAQLVPPERIRHPETQALLKRMTQVMRSCGCVGLSAPQLGVPLRVMVLELPEHLYQMVPPDVREISRNGALPSEDLH</sequence>
<keyword evidence="5 7" id="KW-0648">Protein biosynthesis</keyword>
<evidence type="ECO:0000313" key="8">
    <source>
        <dbReference type="EMBL" id="CAI9598855.1"/>
    </source>
</evidence>
<evidence type="ECO:0000256" key="2">
    <source>
        <dbReference type="ARBA" id="ARBA00012175"/>
    </source>
</evidence>
<dbReference type="SUPFAM" id="SSF56420">
    <property type="entry name" value="Peptide deformylase"/>
    <property type="match status" value="1"/>
</dbReference>
<dbReference type="EMBL" id="CATNWA010017212">
    <property type="protein sequence ID" value="CAI9598855.1"/>
    <property type="molecule type" value="Genomic_DNA"/>
</dbReference>
<reference evidence="8" key="1">
    <citation type="submission" date="2023-05" db="EMBL/GenBank/DDBJ databases">
        <authorList>
            <person name="Stuckert A."/>
        </authorList>
    </citation>
    <scope>NUCLEOTIDE SEQUENCE</scope>
</reference>
<accession>A0ABN9FP79</accession>
<proteinExistence type="inferred from homology"/>
<evidence type="ECO:0000256" key="5">
    <source>
        <dbReference type="ARBA" id="ARBA00022917"/>
    </source>
</evidence>
<dbReference type="Proteomes" id="UP001162483">
    <property type="component" value="Unassembled WGS sequence"/>
</dbReference>
<evidence type="ECO:0000256" key="4">
    <source>
        <dbReference type="ARBA" id="ARBA00022801"/>
    </source>
</evidence>
<evidence type="ECO:0000313" key="9">
    <source>
        <dbReference type="Proteomes" id="UP001162483"/>
    </source>
</evidence>
<organism evidence="8 9">
    <name type="scientific">Staurois parvus</name>
    <dbReference type="NCBI Taxonomy" id="386267"/>
    <lineage>
        <taxon>Eukaryota</taxon>
        <taxon>Metazoa</taxon>
        <taxon>Chordata</taxon>
        <taxon>Craniata</taxon>
        <taxon>Vertebrata</taxon>
        <taxon>Euteleostomi</taxon>
        <taxon>Amphibia</taxon>
        <taxon>Batrachia</taxon>
        <taxon>Anura</taxon>
        <taxon>Neobatrachia</taxon>
        <taxon>Ranoidea</taxon>
        <taxon>Ranidae</taxon>
        <taxon>Staurois</taxon>
    </lineage>
</organism>
<evidence type="ECO:0000256" key="1">
    <source>
        <dbReference type="ARBA" id="ARBA00010759"/>
    </source>
</evidence>
<keyword evidence="4 7" id="KW-0378">Hydrolase</keyword>
<evidence type="ECO:0000256" key="3">
    <source>
        <dbReference type="ARBA" id="ARBA00022723"/>
    </source>
</evidence>
<comment type="caution">
    <text evidence="8">The sequence shown here is derived from an EMBL/GenBank/DDBJ whole genome shotgun (WGS) entry which is preliminary data.</text>
</comment>
<comment type="catalytic activity">
    <reaction evidence="7">
        <text>N-terminal N-formyl-L-methionyl-[peptide] + H2O = N-terminal L-methionyl-[peptide] + formate</text>
        <dbReference type="Rhea" id="RHEA:24420"/>
        <dbReference type="Rhea" id="RHEA-COMP:10639"/>
        <dbReference type="Rhea" id="RHEA-COMP:10640"/>
        <dbReference type="ChEBI" id="CHEBI:15377"/>
        <dbReference type="ChEBI" id="CHEBI:15740"/>
        <dbReference type="ChEBI" id="CHEBI:49298"/>
        <dbReference type="ChEBI" id="CHEBI:64731"/>
        <dbReference type="EC" id="3.5.1.88"/>
    </reaction>
</comment>
<dbReference type="Gene3D" id="3.90.45.10">
    <property type="entry name" value="Peptide deformylase"/>
    <property type="match status" value="1"/>
</dbReference>
<dbReference type="InterPro" id="IPR023635">
    <property type="entry name" value="Peptide_deformylase"/>
</dbReference>
<dbReference type="PANTHER" id="PTHR10458">
    <property type="entry name" value="PEPTIDE DEFORMYLASE"/>
    <property type="match status" value="1"/>
</dbReference>
<evidence type="ECO:0000256" key="7">
    <source>
        <dbReference type="RuleBase" id="RU362111"/>
    </source>
</evidence>